<name>A0ABW3IRL3_9RHOB</name>
<organism evidence="3 4">
    <name type="scientific">Tropicimonas aquimaris</name>
    <dbReference type="NCBI Taxonomy" id="914152"/>
    <lineage>
        <taxon>Bacteria</taxon>
        <taxon>Pseudomonadati</taxon>
        <taxon>Pseudomonadota</taxon>
        <taxon>Alphaproteobacteria</taxon>
        <taxon>Rhodobacterales</taxon>
        <taxon>Roseobacteraceae</taxon>
        <taxon>Tropicimonas</taxon>
    </lineage>
</organism>
<dbReference type="RefSeq" id="WP_386075371.1">
    <property type="nucleotide sequence ID" value="NZ_JBHTJT010000030.1"/>
</dbReference>
<dbReference type="Pfam" id="PF05235">
    <property type="entry name" value="CHAD"/>
    <property type="match status" value="1"/>
</dbReference>
<protein>
    <submittedName>
        <fullName evidence="3">CHAD domain-containing protein</fullName>
    </submittedName>
</protein>
<dbReference type="Gene3D" id="1.40.20.10">
    <property type="entry name" value="CHAD domain"/>
    <property type="match status" value="1"/>
</dbReference>
<dbReference type="CDD" id="cd07756">
    <property type="entry name" value="CYTH-like_Pase_CHAD"/>
    <property type="match status" value="1"/>
</dbReference>
<dbReference type="Pfam" id="PF01928">
    <property type="entry name" value="CYTH"/>
    <property type="match status" value="1"/>
</dbReference>
<dbReference type="InterPro" id="IPR033469">
    <property type="entry name" value="CYTH-like_dom_sf"/>
</dbReference>
<dbReference type="PANTHER" id="PTHR39569">
    <property type="entry name" value="INORGANIC TRIPHOSPHATASE"/>
    <property type="match status" value="1"/>
</dbReference>
<dbReference type="SUPFAM" id="SSF55154">
    <property type="entry name" value="CYTH-like phosphatases"/>
    <property type="match status" value="1"/>
</dbReference>
<evidence type="ECO:0000313" key="3">
    <source>
        <dbReference type="EMBL" id="MFD0980783.1"/>
    </source>
</evidence>
<gene>
    <name evidence="3" type="ORF">ACFQ2S_14110</name>
</gene>
<keyword evidence="4" id="KW-1185">Reference proteome</keyword>
<dbReference type="SMART" id="SM00880">
    <property type="entry name" value="CHAD"/>
    <property type="match status" value="1"/>
</dbReference>
<dbReference type="EMBL" id="JBHTJT010000030">
    <property type="protein sequence ID" value="MFD0980783.1"/>
    <property type="molecule type" value="Genomic_DNA"/>
</dbReference>
<evidence type="ECO:0000259" key="2">
    <source>
        <dbReference type="PROSITE" id="PS51708"/>
    </source>
</evidence>
<dbReference type="Gene3D" id="2.40.320.10">
    <property type="entry name" value="Hypothetical Protein Pfu-838710-001"/>
    <property type="match status" value="1"/>
</dbReference>
<dbReference type="InterPro" id="IPR038186">
    <property type="entry name" value="CHAD_dom_sf"/>
</dbReference>
<dbReference type="PROSITE" id="PS51708">
    <property type="entry name" value="CHAD"/>
    <property type="match status" value="1"/>
</dbReference>
<feature type="domain" description="CHAD" evidence="2">
    <location>
        <begin position="223"/>
        <end position="510"/>
    </location>
</feature>
<evidence type="ECO:0000313" key="4">
    <source>
        <dbReference type="Proteomes" id="UP001597108"/>
    </source>
</evidence>
<accession>A0ABW3IRL3</accession>
<feature type="domain" description="CYTH" evidence="1">
    <location>
        <begin position="1"/>
        <end position="204"/>
    </location>
</feature>
<dbReference type="PANTHER" id="PTHR39569:SF1">
    <property type="entry name" value="INORGANIC TRIPHOSPHATASE"/>
    <property type="match status" value="1"/>
</dbReference>
<dbReference type="SMART" id="SM01118">
    <property type="entry name" value="CYTH"/>
    <property type="match status" value="1"/>
</dbReference>
<proteinExistence type="predicted"/>
<dbReference type="InterPro" id="IPR039013">
    <property type="entry name" value="YgiF"/>
</dbReference>
<dbReference type="Proteomes" id="UP001597108">
    <property type="component" value="Unassembled WGS sequence"/>
</dbReference>
<reference evidence="4" key="1">
    <citation type="journal article" date="2019" name="Int. J. Syst. Evol. Microbiol.">
        <title>The Global Catalogue of Microorganisms (GCM) 10K type strain sequencing project: providing services to taxonomists for standard genome sequencing and annotation.</title>
        <authorList>
            <consortium name="The Broad Institute Genomics Platform"/>
            <consortium name="The Broad Institute Genome Sequencing Center for Infectious Disease"/>
            <person name="Wu L."/>
            <person name="Ma J."/>
        </authorList>
    </citation>
    <scope>NUCLEOTIDE SEQUENCE [LARGE SCALE GENOMIC DNA]</scope>
    <source>
        <strain evidence="4">CCUG 60524</strain>
    </source>
</reference>
<dbReference type="InterPro" id="IPR007899">
    <property type="entry name" value="CHAD_dom"/>
</dbReference>
<dbReference type="InterPro" id="IPR023577">
    <property type="entry name" value="CYTH_domain"/>
</dbReference>
<sequence length="516" mass="57001">MSEIELKVVLDDAGEAHLRARLEDVRQGGPALRRQSLRTVYHDTPDHRLRKAGTALRLRLEGETWTQTVKARAGIAGGLMRTEEVDAPAPDGLLDLNRIPVPEIREEILAAVDGAELLPVCETRMERTSCVLRSEGGARVELAIDCGEILAGDRRAPFREAELELLQGDVSALYDLAGRLFPEGGLRLSTLPKSARGYLLAETGEIGPKLAPRKAREVPLAPEMTAEIAARDVLRECFEQITANIDVVLHSPAPEGPHQLRIGLRRLRAAMGLFRPVIGHPEMARLGAQAKALGAAVGALRDLDVVIADVIDPSERDHASEPGFAILREAVEARRDTTRETLRRHLEGAEVQGFQIALARFIEARGWLVPSDIDQTTRLAAPVGELAERALGKRWKSVRKHAHGIDHLTIEARHELRKELKKLRYSVEFMGPLYKEKAVAEFVKRMKRLQTVFGELNDLAMAEEMLCGIDSPGARNLAAQRAVGWILGNRGAHAELSWTHAKELWQDLKGKGPFWA</sequence>
<comment type="caution">
    <text evidence="3">The sequence shown here is derived from an EMBL/GenBank/DDBJ whole genome shotgun (WGS) entry which is preliminary data.</text>
</comment>
<evidence type="ECO:0000259" key="1">
    <source>
        <dbReference type="PROSITE" id="PS51707"/>
    </source>
</evidence>
<dbReference type="PROSITE" id="PS51707">
    <property type="entry name" value="CYTH"/>
    <property type="match status" value="1"/>
</dbReference>